<dbReference type="Pfam" id="PF16589">
    <property type="entry name" value="BRCT_2"/>
    <property type="match status" value="1"/>
</dbReference>
<dbReference type="PANTHER" id="PTHR45990:SF1">
    <property type="entry name" value="DNA REPAIR PROTEIN REV1"/>
    <property type="match status" value="1"/>
</dbReference>
<keyword evidence="9 13" id="KW-0460">Magnesium</keyword>
<dbReference type="SUPFAM" id="SSF56672">
    <property type="entry name" value="DNA/RNA polymerases"/>
    <property type="match status" value="1"/>
</dbReference>
<evidence type="ECO:0000256" key="4">
    <source>
        <dbReference type="ARBA" id="ARBA00022634"/>
    </source>
</evidence>
<dbReference type="InterPro" id="IPR043502">
    <property type="entry name" value="DNA/RNA_pol_sf"/>
</dbReference>
<dbReference type="PROSITE" id="PS50173">
    <property type="entry name" value="UMUC"/>
    <property type="match status" value="1"/>
</dbReference>
<evidence type="ECO:0000256" key="1">
    <source>
        <dbReference type="ARBA" id="ARBA00004123"/>
    </source>
</evidence>
<dbReference type="EMBL" id="JANBPT010001305">
    <property type="protein sequence ID" value="KAJ1908871.1"/>
    <property type="molecule type" value="Genomic_DNA"/>
</dbReference>
<feature type="compositionally biased region" description="Polar residues" evidence="14">
    <location>
        <begin position="966"/>
        <end position="983"/>
    </location>
</feature>
<dbReference type="SMART" id="SM00292">
    <property type="entry name" value="BRCT"/>
    <property type="match status" value="1"/>
</dbReference>
<feature type="non-terminal residue" evidence="17">
    <location>
        <position position="1047"/>
    </location>
</feature>
<dbReference type="GO" id="GO:0006281">
    <property type="term" value="P:DNA repair"/>
    <property type="evidence" value="ECO:0007669"/>
    <property type="project" value="UniProtKB-KW"/>
</dbReference>
<comment type="subcellular location">
    <subcellularLocation>
        <location evidence="1">Nucleus</location>
    </subcellularLocation>
</comment>
<evidence type="ECO:0000256" key="11">
    <source>
        <dbReference type="ARBA" id="ARBA00023204"/>
    </source>
</evidence>
<dbReference type="Pfam" id="PF16727">
    <property type="entry name" value="REV1_C"/>
    <property type="match status" value="1"/>
</dbReference>
<dbReference type="InterPro" id="IPR036420">
    <property type="entry name" value="BRCT_dom_sf"/>
</dbReference>
<dbReference type="PIRSF" id="PIRSF036573">
    <property type="entry name" value="REV1"/>
    <property type="match status" value="1"/>
</dbReference>
<dbReference type="InterPro" id="IPR038401">
    <property type="entry name" value="Rev1_C_sf"/>
</dbReference>
<comment type="caution">
    <text evidence="17">The sequence shown here is derived from an EMBL/GenBank/DDBJ whole genome shotgun (WGS) entry which is preliminary data.</text>
</comment>
<protein>
    <recommendedName>
        <fullName evidence="3">DNA repair protein REV1</fullName>
    </recommendedName>
</protein>
<dbReference type="GO" id="GO:0042276">
    <property type="term" value="P:error-prone translesion synthesis"/>
    <property type="evidence" value="ECO:0007669"/>
    <property type="project" value="InterPro"/>
</dbReference>
<dbReference type="Pfam" id="PF11799">
    <property type="entry name" value="IMS_C"/>
    <property type="match status" value="1"/>
</dbReference>
<gene>
    <name evidence="17" type="primary">REV1_1</name>
    <name evidence="17" type="ORF">IWQ60_011485</name>
</gene>
<dbReference type="CDD" id="cd17719">
    <property type="entry name" value="BRCT_Rev1"/>
    <property type="match status" value="1"/>
</dbReference>
<dbReference type="InterPro" id="IPR053848">
    <property type="entry name" value="IMS_HHH_1"/>
</dbReference>
<reference evidence="17" key="1">
    <citation type="submission" date="2022-07" db="EMBL/GenBank/DDBJ databases">
        <title>Phylogenomic reconstructions and comparative analyses of Kickxellomycotina fungi.</title>
        <authorList>
            <person name="Reynolds N.K."/>
            <person name="Stajich J.E."/>
            <person name="Barry K."/>
            <person name="Grigoriev I.V."/>
            <person name="Crous P."/>
            <person name="Smith M.E."/>
        </authorList>
    </citation>
    <scope>NUCLEOTIDE SEQUENCE</scope>
    <source>
        <strain evidence="17">RSA 861</strain>
    </source>
</reference>
<feature type="region of interest" description="Disordered" evidence="14">
    <location>
        <begin position="657"/>
        <end position="734"/>
    </location>
</feature>
<evidence type="ECO:0000256" key="6">
    <source>
        <dbReference type="ARBA" id="ARBA00022695"/>
    </source>
</evidence>
<evidence type="ECO:0000256" key="8">
    <source>
        <dbReference type="ARBA" id="ARBA00022763"/>
    </source>
</evidence>
<feature type="region of interest" description="Disordered" evidence="14">
    <location>
        <begin position="767"/>
        <end position="817"/>
    </location>
</feature>
<evidence type="ECO:0000256" key="13">
    <source>
        <dbReference type="PIRSR" id="PIRSR036573-2"/>
    </source>
</evidence>
<dbReference type="InterPro" id="IPR001126">
    <property type="entry name" value="UmuC"/>
</dbReference>
<dbReference type="InterPro" id="IPR036775">
    <property type="entry name" value="DNA_pol_Y-fam_lit_finger_sf"/>
</dbReference>
<dbReference type="GO" id="GO:0005634">
    <property type="term" value="C:nucleus"/>
    <property type="evidence" value="ECO:0007669"/>
    <property type="project" value="UniProtKB-SubCell"/>
</dbReference>
<dbReference type="OrthoDB" id="427711at2759"/>
<proteinExistence type="inferred from homology"/>
<feature type="compositionally biased region" description="Low complexity" evidence="14">
    <location>
        <begin position="885"/>
        <end position="894"/>
    </location>
</feature>
<dbReference type="InterPro" id="IPR043128">
    <property type="entry name" value="Rev_trsase/Diguanyl_cyclase"/>
</dbReference>
<dbReference type="InterPro" id="IPR017961">
    <property type="entry name" value="DNA_pol_Y-fam_little_finger"/>
</dbReference>
<evidence type="ECO:0000256" key="9">
    <source>
        <dbReference type="ARBA" id="ARBA00022842"/>
    </source>
</evidence>
<dbReference type="GO" id="GO:0003887">
    <property type="term" value="F:DNA-directed DNA polymerase activity"/>
    <property type="evidence" value="ECO:0007669"/>
    <property type="project" value="InterPro"/>
</dbReference>
<dbReference type="PANTHER" id="PTHR45990">
    <property type="entry name" value="DNA REPAIR PROTEIN REV1"/>
    <property type="match status" value="1"/>
</dbReference>
<keyword evidence="12" id="KW-0539">Nucleus</keyword>
<dbReference type="AlphaFoldDB" id="A0A9W7ZMU7"/>
<feature type="binding site" evidence="13">
    <location>
        <position position="381"/>
    </location>
    <ligand>
        <name>Mg(2+)</name>
        <dbReference type="ChEBI" id="CHEBI:18420"/>
        <label>1</label>
    </ligand>
</feature>
<feature type="binding site" evidence="13">
    <location>
        <position position="280"/>
    </location>
    <ligand>
        <name>Mg(2+)</name>
        <dbReference type="ChEBI" id="CHEBI:18420"/>
        <label>1</label>
    </ligand>
</feature>
<feature type="region of interest" description="Disordered" evidence="14">
    <location>
        <begin position="190"/>
        <end position="221"/>
    </location>
</feature>
<evidence type="ECO:0000256" key="5">
    <source>
        <dbReference type="ARBA" id="ARBA00022679"/>
    </source>
</evidence>
<keyword evidence="11" id="KW-0234">DNA repair</keyword>
<evidence type="ECO:0000256" key="3">
    <source>
        <dbReference type="ARBA" id="ARBA00020399"/>
    </source>
</evidence>
<feature type="domain" description="BRCT" evidence="15">
    <location>
        <begin position="50"/>
        <end position="141"/>
    </location>
</feature>
<evidence type="ECO:0000256" key="12">
    <source>
        <dbReference type="ARBA" id="ARBA00023242"/>
    </source>
</evidence>
<organism evidence="17 18">
    <name type="scientific">Tieghemiomyces parasiticus</name>
    <dbReference type="NCBI Taxonomy" id="78921"/>
    <lineage>
        <taxon>Eukaryota</taxon>
        <taxon>Fungi</taxon>
        <taxon>Fungi incertae sedis</taxon>
        <taxon>Zoopagomycota</taxon>
        <taxon>Kickxellomycotina</taxon>
        <taxon>Dimargaritomycetes</taxon>
        <taxon>Dimargaritales</taxon>
        <taxon>Dimargaritaceae</taxon>
        <taxon>Tieghemiomyces</taxon>
    </lineage>
</organism>
<evidence type="ECO:0000259" key="16">
    <source>
        <dbReference type="PROSITE" id="PS50173"/>
    </source>
</evidence>
<evidence type="ECO:0000313" key="17">
    <source>
        <dbReference type="EMBL" id="KAJ1908871.1"/>
    </source>
</evidence>
<dbReference type="GO" id="GO:0003684">
    <property type="term" value="F:damaged DNA binding"/>
    <property type="evidence" value="ECO:0007669"/>
    <property type="project" value="InterPro"/>
</dbReference>
<dbReference type="InterPro" id="IPR001357">
    <property type="entry name" value="BRCT_dom"/>
</dbReference>
<comment type="cofactor">
    <cofactor evidence="13">
        <name>Mg(2+)</name>
        <dbReference type="ChEBI" id="CHEBI:18420"/>
    </cofactor>
    <text evidence="13">Binds 2 magnesium ions.</text>
</comment>
<feature type="compositionally biased region" description="Low complexity" evidence="14">
    <location>
        <begin position="711"/>
        <end position="734"/>
    </location>
</feature>
<dbReference type="Gene3D" id="3.30.70.270">
    <property type="match status" value="1"/>
</dbReference>
<dbReference type="SUPFAM" id="SSF100879">
    <property type="entry name" value="Lesion bypass DNA polymerase (Y-family), little finger domain"/>
    <property type="match status" value="1"/>
</dbReference>
<evidence type="ECO:0000256" key="7">
    <source>
        <dbReference type="ARBA" id="ARBA00022723"/>
    </source>
</evidence>
<feature type="compositionally biased region" description="Polar residues" evidence="14">
    <location>
        <begin position="784"/>
        <end position="817"/>
    </location>
</feature>
<dbReference type="GO" id="GO:0070987">
    <property type="term" value="P:error-free translesion synthesis"/>
    <property type="evidence" value="ECO:0007669"/>
    <property type="project" value="TreeGrafter"/>
</dbReference>
<dbReference type="GO" id="GO:0017125">
    <property type="term" value="F:deoxycytidyl transferase activity"/>
    <property type="evidence" value="ECO:0007669"/>
    <property type="project" value="TreeGrafter"/>
</dbReference>
<feature type="region of interest" description="Disordered" evidence="14">
    <location>
        <begin position="868"/>
        <end position="907"/>
    </location>
</feature>
<keyword evidence="10" id="KW-0238">DNA-binding</keyword>
<sequence>MAARTPDVGQELEPVQEYTMRHYMADKVRKLQAQGEAITGTNVRVAAEPNKPGVFLGVRVFVTGYTEPSQQELRALVFTHGGLFVHYLTPAEEITYIVATQLTPKKVQEWGGRALYRVVTPAWVVDSASAGCRLPWATYQPECMRGRGQASLLRQLTGTATSNPSSVTQPAGMATELMIRTAALPPQMAANSAIPKPTPPIPSGCPEPPRSGAKDPSRTTATDPAFLKNYYQASRLHLLSAFKSELQAYIIEQVTAAGAATGPSRPPPGPGEHRVIFYADFDCFFAAVALRSRPDLVDRPVAVSHCQDPTTQSSHSDLASCNYVARNFGIKNGMHVGRARQLCPQLVLLPYDFEAYKAISRAFYQILTEYSPHVQVGSMDEAILDVTHHFPADAHLGSSDGTAYLGLAKRLRGQVHAATGCQISVGIATSIVLAKLAARRAKPHGQFYIAPEAATAVIAPLPVRDLPGVGWSNANKLATQSITTIGQLQQADPSGLADLLGPKVAQQLQRLACGKDDRLVQTHTERRSIGTEVGWGVRFERTDQVVRFLADLCHEVAQRMAAAAVQGRSVVLKVKRRQSGAGEPHKHLGHGLCDTFTRTASLPLATREATVLQTACERLLRQLAVPPTELRALGIQVQKLVSDTPGLARLVGEPTLRTFFSGPQRSPKGKGLASETTIGDSPRAKIPPAQADHRQQTTGESGPSKTTELNSSATNTPPASLPTTTPPGLSVPSPRISREVWRCLPASLRRDIAQRYRIDPSEARSNLFHDQVSPSPSPLRLLRTSENSATSGQSYGTTENSLLPDKNPNSFPSPSQIDESVLRDLPAALQREIRITMYHRAGFRRFAGVSGRPDSGGGVLAITDVPRTATKEQSTRARGRKRGRPAAAVQQPRSPVQPPSRDRMLLGSTESGYEDYELLTPYRGHLSWDEVAHFPQEIRAEVLRTHFRRRKRQAKHSSSDNGPVPGSNTGTDSATNDTASPDSIPQIEYPSLAGAKSLTEQRALLSEWIETYREGPTDEDVQELVTYLVQLVHFCDLERARLLLCYL</sequence>
<dbReference type="Gene3D" id="3.40.50.10190">
    <property type="entry name" value="BRCT domain"/>
    <property type="match status" value="1"/>
</dbReference>
<accession>A0A9W7ZMU7</accession>
<dbReference type="GO" id="GO:0046872">
    <property type="term" value="F:metal ion binding"/>
    <property type="evidence" value="ECO:0007669"/>
    <property type="project" value="UniProtKB-KW"/>
</dbReference>
<evidence type="ECO:0000256" key="14">
    <source>
        <dbReference type="SAM" id="MobiDB-lite"/>
    </source>
</evidence>
<feature type="region of interest" description="Disordered" evidence="14">
    <location>
        <begin position="949"/>
        <end position="987"/>
    </location>
</feature>
<feature type="compositionally biased region" description="Pro residues" evidence="14">
    <location>
        <begin position="196"/>
        <end position="209"/>
    </location>
</feature>
<dbReference type="Gene3D" id="1.20.58.1280">
    <property type="entry name" value="DNA repair protein Rev1, C-terminal domain"/>
    <property type="match status" value="1"/>
</dbReference>
<evidence type="ECO:0000313" key="18">
    <source>
        <dbReference type="Proteomes" id="UP001150569"/>
    </source>
</evidence>
<feature type="compositionally biased region" description="Polar residues" evidence="14">
    <location>
        <begin position="696"/>
        <end position="710"/>
    </location>
</feature>
<dbReference type="InterPro" id="IPR012112">
    <property type="entry name" value="REV1"/>
</dbReference>
<dbReference type="InterPro" id="IPR031991">
    <property type="entry name" value="Rev1_C"/>
</dbReference>
<keyword evidence="8" id="KW-0227">DNA damage</keyword>
<evidence type="ECO:0000256" key="10">
    <source>
        <dbReference type="ARBA" id="ARBA00023125"/>
    </source>
</evidence>
<feature type="domain" description="UmuC" evidence="16">
    <location>
        <begin position="276"/>
        <end position="470"/>
    </location>
</feature>
<keyword evidence="18" id="KW-1185">Reference proteome</keyword>
<dbReference type="Gene3D" id="3.30.1490.100">
    <property type="entry name" value="DNA polymerase, Y-family, little finger domain"/>
    <property type="match status" value="1"/>
</dbReference>
<dbReference type="Pfam" id="PF21999">
    <property type="entry name" value="IMS_HHH_1"/>
    <property type="match status" value="1"/>
</dbReference>
<dbReference type="SUPFAM" id="SSF52113">
    <property type="entry name" value="BRCT domain"/>
    <property type="match status" value="1"/>
</dbReference>
<dbReference type="PROSITE" id="PS50172">
    <property type="entry name" value="BRCT"/>
    <property type="match status" value="1"/>
</dbReference>
<keyword evidence="6" id="KW-0548">Nucleotidyltransferase</keyword>
<dbReference type="Gene3D" id="1.10.150.20">
    <property type="entry name" value="5' to 3' exonuclease, C-terminal subdomain"/>
    <property type="match status" value="1"/>
</dbReference>
<keyword evidence="4" id="KW-0237">DNA synthesis</keyword>
<dbReference type="FunFam" id="3.30.1490.100:FF:000001">
    <property type="entry name" value="DNA repair protein REV1"/>
    <property type="match status" value="1"/>
</dbReference>
<dbReference type="Proteomes" id="UP001150569">
    <property type="component" value="Unassembled WGS sequence"/>
</dbReference>
<feature type="binding site" evidence="13">
    <location>
        <position position="380"/>
    </location>
    <ligand>
        <name>Mg(2+)</name>
        <dbReference type="ChEBI" id="CHEBI:18420"/>
        <label>1</label>
    </ligand>
</feature>
<dbReference type="Gene3D" id="3.40.1170.60">
    <property type="match status" value="1"/>
</dbReference>
<comment type="similarity">
    <text evidence="2">Belongs to the DNA polymerase type-Y family.</text>
</comment>
<keyword evidence="5 17" id="KW-0808">Transferase</keyword>
<evidence type="ECO:0000256" key="2">
    <source>
        <dbReference type="ARBA" id="ARBA00010945"/>
    </source>
</evidence>
<evidence type="ECO:0000259" key="15">
    <source>
        <dbReference type="PROSITE" id="PS50172"/>
    </source>
</evidence>
<dbReference type="Pfam" id="PF00817">
    <property type="entry name" value="IMS"/>
    <property type="match status" value="1"/>
</dbReference>
<keyword evidence="7 13" id="KW-0479">Metal-binding</keyword>
<dbReference type="Gene3D" id="6.10.250.1490">
    <property type="match status" value="1"/>
</dbReference>
<name>A0A9W7ZMU7_9FUNG</name>